<evidence type="ECO:0000313" key="2">
    <source>
        <dbReference type="Proteomes" id="UP000545507"/>
    </source>
</evidence>
<dbReference type="EMBL" id="VYGV01000011">
    <property type="protein sequence ID" value="NWF46042.1"/>
    <property type="molecule type" value="Genomic_DNA"/>
</dbReference>
<proteinExistence type="predicted"/>
<dbReference type="Proteomes" id="UP000545507">
    <property type="component" value="Unassembled WGS sequence"/>
</dbReference>
<comment type="caution">
    <text evidence="1">The sequence shown here is derived from an EMBL/GenBank/DDBJ whole genome shotgun (WGS) entry which is preliminary data.</text>
</comment>
<sequence length="146" mass="15580">MNLYDVFPFDSADVDLKQALRLLNDLALPEGHPRRHVPAEEMMQDALRLIARAAAGLEEFGMALVECGVDDSPENGPVPRCAPFVVDAEAVAASQTISAAATTLREAWQLAGACVLPKDAIGALEAAFPGPFMDRLANEQSALDTF</sequence>
<name>A0A7Y8GWB9_9BURK</name>
<gene>
    <name evidence="1" type="ORF">F3K02_12385</name>
</gene>
<keyword evidence="2" id="KW-1185">Reference proteome</keyword>
<organism evidence="1 2">
    <name type="scientific">Hydrogenophaga aromaticivorans</name>
    <dbReference type="NCBI Taxonomy" id="2610898"/>
    <lineage>
        <taxon>Bacteria</taxon>
        <taxon>Pseudomonadati</taxon>
        <taxon>Pseudomonadota</taxon>
        <taxon>Betaproteobacteria</taxon>
        <taxon>Burkholderiales</taxon>
        <taxon>Comamonadaceae</taxon>
        <taxon>Hydrogenophaga</taxon>
    </lineage>
</organism>
<evidence type="ECO:0000313" key="1">
    <source>
        <dbReference type="EMBL" id="NWF46042.1"/>
    </source>
</evidence>
<protein>
    <submittedName>
        <fullName evidence="1">Uncharacterized protein</fullName>
    </submittedName>
</protein>
<reference evidence="1 2" key="1">
    <citation type="submission" date="2019-09" db="EMBL/GenBank/DDBJ databases">
        <title>Hydrogenophaga aromatica sp. nov., isolated from a para-xylene-degrading enrichment culture.</title>
        <authorList>
            <person name="Tancsics A."/>
            <person name="Banerjee S."/>
        </authorList>
    </citation>
    <scope>NUCLEOTIDE SEQUENCE [LARGE SCALE GENOMIC DNA]</scope>
    <source>
        <strain evidence="1 2">D2P1</strain>
    </source>
</reference>
<dbReference type="AlphaFoldDB" id="A0A7Y8GWB9"/>
<accession>A0A7Y8GWB9</accession>
<dbReference type="RefSeq" id="WP_177135950.1">
    <property type="nucleotide sequence ID" value="NZ_VYGV01000011.1"/>
</dbReference>